<reference evidence="2" key="1">
    <citation type="submission" date="2022-07" db="EMBL/GenBank/DDBJ databases">
        <title>Genome analysis of Parmales, a sister group of diatoms, reveals the evolutionary specialization of diatoms from phago-mixotrophs to photoautotrophs.</title>
        <authorList>
            <person name="Ban H."/>
            <person name="Sato S."/>
            <person name="Yoshikawa S."/>
            <person name="Kazumasa Y."/>
            <person name="Nakamura Y."/>
            <person name="Ichinomiya M."/>
            <person name="Saitoh K."/>
            <person name="Sato N."/>
            <person name="Blanc-Mathieu R."/>
            <person name="Endo H."/>
            <person name="Kuwata A."/>
            <person name="Ogata H."/>
        </authorList>
    </citation>
    <scope>NUCLEOTIDE SEQUENCE</scope>
</reference>
<proteinExistence type="predicted"/>
<comment type="caution">
    <text evidence="2">The sequence shown here is derived from an EMBL/GenBank/DDBJ whole genome shotgun (WGS) entry which is preliminary data.</text>
</comment>
<name>A0A9W7A194_9STRA</name>
<gene>
    <name evidence="2" type="ORF">TrRE_jg10517</name>
</gene>
<feature type="region of interest" description="Disordered" evidence="1">
    <location>
        <begin position="145"/>
        <end position="166"/>
    </location>
</feature>
<dbReference type="Proteomes" id="UP001165082">
    <property type="component" value="Unassembled WGS sequence"/>
</dbReference>
<evidence type="ECO:0000313" key="3">
    <source>
        <dbReference type="Proteomes" id="UP001165082"/>
    </source>
</evidence>
<dbReference type="EMBL" id="BRXZ01002525">
    <property type="protein sequence ID" value="GMH64047.1"/>
    <property type="molecule type" value="Genomic_DNA"/>
</dbReference>
<protein>
    <submittedName>
        <fullName evidence="2">Uncharacterized protein</fullName>
    </submittedName>
</protein>
<keyword evidence="3" id="KW-1185">Reference proteome</keyword>
<dbReference type="OrthoDB" id="205694at2759"/>
<feature type="compositionally biased region" description="Basic and acidic residues" evidence="1">
    <location>
        <begin position="214"/>
        <end position="233"/>
    </location>
</feature>
<evidence type="ECO:0000313" key="2">
    <source>
        <dbReference type="EMBL" id="GMH64047.1"/>
    </source>
</evidence>
<accession>A0A9W7A194</accession>
<organism evidence="2 3">
    <name type="scientific">Triparma retinervis</name>
    <dbReference type="NCBI Taxonomy" id="2557542"/>
    <lineage>
        <taxon>Eukaryota</taxon>
        <taxon>Sar</taxon>
        <taxon>Stramenopiles</taxon>
        <taxon>Ochrophyta</taxon>
        <taxon>Bolidophyceae</taxon>
        <taxon>Parmales</taxon>
        <taxon>Triparmaceae</taxon>
        <taxon>Triparma</taxon>
    </lineage>
</organism>
<evidence type="ECO:0000256" key="1">
    <source>
        <dbReference type="SAM" id="MobiDB-lite"/>
    </source>
</evidence>
<feature type="region of interest" description="Disordered" evidence="1">
    <location>
        <begin position="201"/>
        <end position="250"/>
    </location>
</feature>
<dbReference type="AlphaFoldDB" id="A0A9W7A194"/>
<sequence length="250" mass="26626">MCYAGPVGRDLGILAAFPISCALSHAVSGHPDCAYDALRFVEVYWSKYLEKRSETEGPEKAAQMYRNAVGWTGVFLSFYVLQDIHLEFLPLSSGSEDFAVVKDSLGVLTLKLLNIGFGRRTSLSTLTSLKSEFTSAVDGEIMHVQQTPSGRRPSRTRRSSLLRSSGVVVSDTGMQVPKGGTLRGKVMAVVAMGRIGKGIKGIFKSDGGGEEEGGGEKDGEGKKGGEEEGEKGGGGDGRNGSKVARFFTSF</sequence>